<dbReference type="STRING" id="29354.IO98_05345"/>
<proteinExistence type="predicted"/>
<dbReference type="AlphaFoldDB" id="A0A084JQD4"/>
<protein>
    <submittedName>
        <fullName evidence="1">Uncharacterized protein</fullName>
    </submittedName>
</protein>
<name>A0A084JQD4_9FIRM</name>
<gene>
    <name evidence="1" type="ORF">IO98_05345</name>
</gene>
<evidence type="ECO:0000313" key="1">
    <source>
        <dbReference type="EMBL" id="KEZ91168.1"/>
    </source>
</evidence>
<reference evidence="1 2" key="1">
    <citation type="submission" date="2014-07" db="EMBL/GenBank/DDBJ databases">
        <title>Draft genome of Clostridium celerecrescens 152B isolated from sediments associated with methane hydrate from Krishna Godavari basin.</title>
        <authorList>
            <person name="Honkalas V.S."/>
            <person name="Dabir A.P."/>
            <person name="Arora P."/>
            <person name="Dhakephalkar P.K."/>
        </authorList>
    </citation>
    <scope>NUCLEOTIDE SEQUENCE [LARGE SCALE GENOMIC DNA]</scope>
    <source>
        <strain evidence="1 2">152B</strain>
    </source>
</reference>
<dbReference type="EMBL" id="JPME01000007">
    <property type="protein sequence ID" value="KEZ91168.1"/>
    <property type="molecule type" value="Genomic_DNA"/>
</dbReference>
<keyword evidence="2" id="KW-1185">Reference proteome</keyword>
<dbReference type="Proteomes" id="UP000028525">
    <property type="component" value="Unassembled WGS sequence"/>
</dbReference>
<dbReference type="RefSeq" id="WP_038278656.1">
    <property type="nucleotide sequence ID" value="NZ_JPME01000007.1"/>
</dbReference>
<organism evidence="1 2">
    <name type="scientific">Lacrimispora celerecrescens</name>
    <dbReference type="NCBI Taxonomy" id="29354"/>
    <lineage>
        <taxon>Bacteria</taxon>
        <taxon>Bacillati</taxon>
        <taxon>Bacillota</taxon>
        <taxon>Clostridia</taxon>
        <taxon>Lachnospirales</taxon>
        <taxon>Lachnospiraceae</taxon>
        <taxon>Lacrimispora</taxon>
    </lineage>
</organism>
<sequence length="124" mass="13966">MTPDKLTLTLPLLNGGADKALLIGFSTIMEYDKETRKKTDKQIGISYEIVLDNNSYNKISVKVLGNLKPVISIEALQDANAVRCTFKGFKARFYRDYRNNDYLLTASAEAIVLIDDEDDKNLLD</sequence>
<evidence type="ECO:0000313" key="2">
    <source>
        <dbReference type="Proteomes" id="UP000028525"/>
    </source>
</evidence>
<comment type="caution">
    <text evidence="1">The sequence shown here is derived from an EMBL/GenBank/DDBJ whole genome shotgun (WGS) entry which is preliminary data.</text>
</comment>
<accession>A0A084JQD4</accession>
<dbReference type="OrthoDB" id="2083748at2"/>